<dbReference type="KEGG" id="scs:Sta7437_1181"/>
<gene>
    <name evidence="3" type="primary">cpcS</name>
    <name evidence="4" type="ordered locus">Sta7437_1181</name>
</gene>
<dbReference type="EC" id="4.-.-.-" evidence="3"/>
<evidence type="ECO:0000256" key="3">
    <source>
        <dbReference type="HAMAP-Rule" id="MF_01459"/>
    </source>
</evidence>
<dbReference type="CDD" id="cd16339">
    <property type="entry name" value="CpcS"/>
    <property type="match status" value="1"/>
</dbReference>
<comment type="similarity">
    <text evidence="1 3">Belongs to the CpcS/CpeS biliprotein lyase family.</text>
</comment>
<dbReference type="Pfam" id="PF09367">
    <property type="entry name" value="CpeS"/>
    <property type="match status" value="1"/>
</dbReference>
<evidence type="ECO:0000313" key="5">
    <source>
        <dbReference type="Proteomes" id="UP000010473"/>
    </source>
</evidence>
<dbReference type="InterPro" id="IPR018536">
    <property type="entry name" value="CpcS/CpeS"/>
</dbReference>
<dbReference type="STRING" id="111780.Sta7437_1181"/>
<keyword evidence="5" id="KW-1185">Reference proteome</keyword>
<keyword evidence="2 3" id="KW-0456">Lyase</keyword>
<dbReference type="Proteomes" id="UP000010473">
    <property type="component" value="Chromosome"/>
</dbReference>
<evidence type="ECO:0000256" key="2">
    <source>
        <dbReference type="ARBA" id="ARBA00023239"/>
    </source>
</evidence>
<proteinExistence type="inferred from homology"/>
<accession>K9XSV4</accession>
<dbReference type="eggNOG" id="ENOG5032XG4">
    <property type="taxonomic scope" value="Bacteria"/>
</dbReference>
<evidence type="ECO:0000256" key="1">
    <source>
        <dbReference type="ARBA" id="ARBA00010681"/>
    </source>
</evidence>
<dbReference type="HAMAP" id="MF_01459">
    <property type="entry name" value="Chrphore_lyase_CpxS"/>
    <property type="match status" value="1"/>
</dbReference>
<dbReference type="AlphaFoldDB" id="K9XSV4"/>
<dbReference type="PATRIC" id="fig|111780.3.peg.1230"/>
<dbReference type="InterPro" id="IPR012674">
    <property type="entry name" value="Calycin"/>
</dbReference>
<dbReference type="GO" id="GO:0017006">
    <property type="term" value="P:protein-tetrapyrrole linkage"/>
    <property type="evidence" value="ECO:0007669"/>
    <property type="project" value="UniProtKB-UniRule"/>
</dbReference>
<dbReference type="RefSeq" id="WP_015192425.1">
    <property type="nucleotide sequence ID" value="NC_019748.1"/>
</dbReference>
<reference evidence="5" key="1">
    <citation type="journal article" date="2013" name="Proc. Natl. Acad. Sci. U.S.A.">
        <title>Improving the coverage of the cyanobacterial phylum using diversity-driven genome sequencing.</title>
        <authorList>
            <person name="Shih P.M."/>
            <person name="Wu D."/>
            <person name="Latifi A."/>
            <person name="Axen S.D."/>
            <person name="Fewer D.P."/>
            <person name="Talla E."/>
            <person name="Calteau A."/>
            <person name="Cai F."/>
            <person name="Tandeau de Marsac N."/>
            <person name="Rippka R."/>
            <person name="Herdman M."/>
            <person name="Sivonen K."/>
            <person name="Coursin T."/>
            <person name="Laurent T."/>
            <person name="Goodwin L."/>
            <person name="Nolan M."/>
            <person name="Davenport K.W."/>
            <person name="Han C.S."/>
            <person name="Rubin E.M."/>
            <person name="Eisen J.A."/>
            <person name="Woyke T."/>
            <person name="Gugger M."/>
            <person name="Kerfeld C.A."/>
        </authorList>
    </citation>
    <scope>NUCLEOTIDE SEQUENCE [LARGE SCALE GENOMIC DNA]</scope>
    <source>
        <strain evidence="5">ATCC 29371 / PCC 7437</strain>
    </source>
</reference>
<organism evidence="4 5">
    <name type="scientific">Stanieria cyanosphaera (strain ATCC 29371 / PCC 7437)</name>
    <dbReference type="NCBI Taxonomy" id="111780"/>
    <lineage>
        <taxon>Bacteria</taxon>
        <taxon>Bacillati</taxon>
        <taxon>Cyanobacteriota</taxon>
        <taxon>Cyanophyceae</taxon>
        <taxon>Pleurocapsales</taxon>
        <taxon>Dermocarpellaceae</taxon>
        <taxon>Stanieria</taxon>
    </lineage>
</organism>
<dbReference type="OrthoDB" id="554080at2"/>
<name>K9XSV4_STAC7</name>
<dbReference type="HOGENOM" id="CLU_096258_0_0_3"/>
<dbReference type="Gene3D" id="2.40.128.20">
    <property type="match status" value="1"/>
</dbReference>
<dbReference type="EMBL" id="CP003653">
    <property type="protein sequence ID" value="AFZ34752.1"/>
    <property type="molecule type" value="Genomic_DNA"/>
</dbReference>
<evidence type="ECO:0000313" key="4">
    <source>
        <dbReference type="EMBL" id="AFZ34752.1"/>
    </source>
</evidence>
<comment type="function">
    <text evidence="3">Covalently attaches a chromophore to Cys residue(s) of phycobiliproteins.</text>
</comment>
<sequence>MKISEFINLSVGEWFSQRTNYNLNQQTAENAKANLTIELLEANHPQITPICQQHQLDSNLIVGSLKHSWDNSVDWGKPKQQGSALIIFLAEEDNTEQGKIIQIATGTNSGVSFGQYLLAQDQALTLTLKMEQIEAQERLWFASDNLRLRTTMVKESTGTMQTAFYSEIRKITQKTQSIPTNAATNA</sequence>
<dbReference type="GO" id="GO:0016829">
    <property type="term" value="F:lyase activity"/>
    <property type="evidence" value="ECO:0007669"/>
    <property type="project" value="UniProtKB-KW"/>
</dbReference>
<protein>
    <recommendedName>
        <fullName evidence="3">Chromophore lyase CpcS/CpeS</fullName>
        <ecNumber evidence="3">4.-.-.-</ecNumber>
    </recommendedName>
</protein>